<feature type="transmembrane region" description="Helical" evidence="1">
    <location>
        <begin position="35"/>
        <end position="53"/>
    </location>
</feature>
<feature type="transmembrane region" description="Helical" evidence="1">
    <location>
        <begin position="178"/>
        <end position="195"/>
    </location>
</feature>
<keyword evidence="1" id="KW-1133">Transmembrane helix</keyword>
<feature type="transmembrane region" description="Helical" evidence="1">
    <location>
        <begin position="59"/>
        <end position="75"/>
    </location>
</feature>
<organism evidence="2 3">
    <name type="scientific">Candidatus Woesebacteria bacterium RIFOXYB1_FULL_41_13</name>
    <dbReference type="NCBI Taxonomy" id="1802540"/>
    <lineage>
        <taxon>Bacteria</taxon>
        <taxon>Candidatus Woeseibacteriota</taxon>
    </lineage>
</organism>
<protein>
    <submittedName>
        <fullName evidence="2">Uncharacterized protein</fullName>
    </submittedName>
</protein>
<gene>
    <name evidence="2" type="ORF">A2393_01665</name>
</gene>
<keyword evidence="1" id="KW-0812">Transmembrane</keyword>
<reference evidence="2 3" key="1">
    <citation type="journal article" date="2016" name="Nat. Commun.">
        <title>Thousands of microbial genomes shed light on interconnected biogeochemical processes in an aquifer system.</title>
        <authorList>
            <person name="Anantharaman K."/>
            <person name="Brown C.T."/>
            <person name="Hug L.A."/>
            <person name="Sharon I."/>
            <person name="Castelle C.J."/>
            <person name="Probst A.J."/>
            <person name="Thomas B.C."/>
            <person name="Singh A."/>
            <person name="Wilkins M.J."/>
            <person name="Karaoz U."/>
            <person name="Brodie E.L."/>
            <person name="Williams K.H."/>
            <person name="Hubbard S.S."/>
            <person name="Banfield J.F."/>
        </authorList>
    </citation>
    <scope>NUCLEOTIDE SEQUENCE [LARGE SCALE GENOMIC DNA]</scope>
</reference>
<proteinExistence type="predicted"/>
<comment type="caution">
    <text evidence="2">The sequence shown here is derived from an EMBL/GenBank/DDBJ whole genome shotgun (WGS) entry which is preliminary data.</text>
</comment>
<evidence type="ECO:0000313" key="3">
    <source>
        <dbReference type="Proteomes" id="UP000178937"/>
    </source>
</evidence>
<feature type="transmembrane region" description="Helical" evidence="1">
    <location>
        <begin position="6"/>
        <end position="23"/>
    </location>
</feature>
<dbReference type="AlphaFoldDB" id="A0A1F8CY39"/>
<evidence type="ECO:0000256" key="1">
    <source>
        <dbReference type="SAM" id="Phobius"/>
    </source>
</evidence>
<dbReference type="Proteomes" id="UP000178937">
    <property type="component" value="Unassembled WGS sequence"/>
</dbReference>
<accession>A0A1F8CY39</accession>
<sequence length="200" mass="22655">MLVNFLFGFLGVILFLFVFWKRLKDDYSSDIIFQVATSILVGLAVGYTASKIFFPEWNFWMSFLGYLFGMIVMVAKFKLRTYGTIEAAIMAGIPFISLMFFKDSITNYSLNSFLAFVGTLVLIFLIFWVDLNYKSFTWYKSGKIGFAGLFTSILFFAARTVIAIIGITMVSFVSKFEAIISGMTALACIGLLVNLSRRRE</sequence>
<dbReference type="EMBL" id="MGIA01000025">
    <property type="protein sequence ID" value="OGM80668.1"/>
    <property type="molecule type" value="Genomic_DNA"/>
</dbReference>
<evidence type="ECO:0000313" key="2">
    <source>
        <dbReference type="EMBL" id="OGM80668.1"/>
    </source>
</evidence>
<feature type="transmembrane region" description="Helical" evidence="1">
    <location>
        <begin position="145"/>
        <end position="172"/>
    </location>
</feature>
<feature type="transmembrane region" description="Helical" evidence="1">
    <location>
        <begin position="82"/>
        <end position="101"/>
    </location>
</feature>
<keyword evidence="1" id="KW-0472">Membrane</keyword>
<feature type="transmembrane region" description="Helical" evidence="1">
    <location>
        <begin position="113"/>
        <end position="133"/>
    </location>
</feature>
<name>A0A1F8CY39_9BACT</name>